<dbReference type="InterPro" id="IPR014752">
    <property type="entry name" value="Arrestin-like_C"/>
</dbReference>
<reference evidence="4" key="1">
    <citation type="submission" date="2011-07" db="EMBL/GenBank/DDBJ databases">
        <authorList>
            <consortium name="Caenorhabditis brenneri Sequencing and Analysis Consortium"/>
            <person name="Wilson R.K."/>
        </authorList>
    </citation>
    <scope>NUCLEOTIDE SEQUENCE [LARGE SCALE GENOMIC DNA]</scope>
    <source>
        <strain evidence="4">PB2801</strain>
    </source>
</reference>
<dbReference type="HOGENOM" id="CLU_1262516_0_0_1"/>
<proteinExistence type="inferred from homology"/>
<dbReference type="Pfam" id="PF00339">
    <property type="entry name" value="Arrestin_N"/>
    <property type="match status" value="1"/>
</dbReference>
<evidence type="ECO:0000256" key="1">
    <source>
        <dbReference type="ARBA" id="ARBA00005298"/>
    </source>
</evidence>
<dbReference type="InterPro" id="IPR014756">
    <property type="entry name" value="Ig_E-set"/>
</dbReference>
<dbReference type="Proteomes" id="UP000008068">
    <property type="component" value="Unassembled WGS sequence"/>
</dbReference>
<dbReference type="EMBL" id="GL379806">
    <property type="protein sequence ID" value="EGT41004.1"/>
    <property type="molecule type" value="Genomic_DNA"/>
</dbReference>
<evidence type="ECO:0000259" key="2">
    <source>
        <dbReference type="Pfam" id="PF00339"/>
    </source>
</evidence>
<dbReference type="OrthoDB" id="2333384at2759"/>
<organism evidence="4">
    <name type="scientific">Caenorhabditis brenneri</name>
    <name type="common">Nematode worm</name>
    <dbReference type="NCBI Taxonomy" id="135651"/>
    <lineage>
        <taxon>Eukaryota</taxon>
        <taxon>Metazoa</taxon>
        <taxon>Ecdysozoa</taxon>
        <taxon>Nematoda</taxon>
        <taxon>Chromadorea</taxon>
        <taxon>Rhabditida</taxon>
        <taxon>Rhabditina</taxon>
        <taxon>Rhabditomorpha</taxon>
        <taxon>Rhabditoidea</taxon>
        <taxon>Rhabditidae</taxon>
        <taxon>Peloderinae</taxon>
        <taxon>Caenorhabditis</taxon>
    </lineage>
</organism>
<name>G0MQ10_CAEBE</name>
<accession>G0MQ10</accession>
<evidence type="ECO:0000313" key="4">
    <source>
        <dbReference type="Proteomes" id="UP000008068"/>
    </source>
</evidence>
<dbReference type="SUPFAM" id="SSF81296">
    <property type="entry name" value="E set domains"/>
    <property type="match status" value="1"/>
</dbReference>
<protein>
    <submittedName>
        <fullName evidence="3">CBN-TTM-2 protein</fullName>
    </submittedName>
</protein>
<sequence length="219" mass="24952">MMDKIRFKVLLDRPFYQPGQTIQGHVICEPHQPLEIDCVEGRILGEVQYFQSHTPSYSLSSSPPPKTKVIIDERAQLWKYQTVSEMLGLDVIYDENQNSHFSSDKPSSSTFTTSATFPIQISLPHFAPPSFYCPGSPVSIRFALEIQLFNQGFKIASHEENLVVINYESIKRQVTPKPINHQKTFHFSKERSISLEMLLPTDVFTTTAKVENCITVTNQ</sequence>
<dbReference type="InParanoid" id="G0MQ10"/>
<dbReference type="Gene3D" id="2.60.40.640">
    <property type="match status" value="1"/>
</dbReference>
<gene>
    <name evidence="3" type="primary">Cbn-ttm-2</name>
    <name evidence="3" type="ORF">CAEBREN_08826</name>
</gene>
<keyword evidence="4" id="KW-1185">Reference proteome</keyword>
<comment type="similarity">
    <text evidence="1">Belongs to the arrestin family.</text>
</comment>
<dbReference type="AlphaFoldDB" id="G0MQ10"/>
<dbReference type="InterPro" id="IPR011021">
    <property type="entry name" value="Arrestin-like_N"/>
</dbReference>
<dbReference type="eggNOG" id="ENOG502TGWV">
    <property type="taxonomic scope" value="Eukaryota"/>
</dbReference>
<dbReference type="STRING" id="135651.G0MQ10"/>
<feature type="domain" description="Arrestin-like N-terminal" evidence="2">
    <location>
        <begin position="12"/>
        <end position="165"/>
    </location>
</feature>
<dbReference type="FunCoup" id="G0MQ10">
    <property type="interactions" value="263"/>
</dbReference>
<evidence type="ECO:0000313" key="3">
    <source>
        <dbReference type="EMBL" id="EGT41004.1"/>
    </source>
</evidence>